<organism evidence="5 6">
    <name type="scientific">Halospina denitrificans</name>
    <dbReference type="NCBI Taxonomy" id="332522"/>
    <lineage>
        <taxon>Bacteria</taxon>
        <taxon>Pseudomonadati</taxon>
        <taxon>Pseudomonadota</taxon>
        <taxon>Gammaproteobacteria</taxon>
        <taxon>Halospina</taxon>
    </lineage>
</organism>
<dbReference type="Gene3D" id="2.180.10.10">
    <property type="entry name" value="RHS repeat-associated core"/>
    <property type="match status" value="2"/>
</dbReference>
<evidence type="ECO:0000256" key="2">
    <source>
        <dbReference type="SAM" id="MobiDB-lite"/>
    </source>
</evidence>
<keyword evidence="1" id="KW-0677">Repeat</keyword>
<dbReference type="Proteomes" id="UP000295830">
    <property type="component" value="Unassembled WGS sequence"/>
</dbReference>
<dbReference type="InterPro" id="IPR056823">
    <property type="entry name" value="TEN-like_YD-shell"/>
</dbReference>
<comment type="caution">
    <text evidence="5">The sequence shown here is derived from an EMBL/GenBank/DDBJ whole genome shotgun (WGS) entry which is preliminary data.</text>
</comment>
<evidence type="ECO:0000256" key="1">
    <source>
        <dbReference type="ARBA" id="ARBA00022737"/>
    </source>
</evidence>
<dbReference type="InterPro" id="IPR006530">
    <property type="entry name" value="YD"/>
</dbReference>
<dbReference type="SUPFAM" id="SSF101898">
    <property type="entry name" value="NHL repeat"/>
    <property type="match status" value="1"/>
</dbReference>
<protein>
    <submittedName>
        <fullName evidence="5">RHS repeat-associated protein</fullName>
    </submittedName>
</protein>
<dbReference type="NCBIfam" id="TIGR01643">
    <property type="entry name" value="YD_repeat_2x"/>
    <property type="match status" value="4"/>
</dbReference>
<dbReference type="Pfam" id="PF20148">
    <property type="entry name" value="DUF6531"/>
    <property type="match status" value="1"/>
</dbReference>
<evidence type="ECO:0000313" key="6">
    <source>
        <dbReference type="Proteomes" id="UP000295830"/>
    </source>
</evidence>
<dbReference type="PANTHER" id="PTHR32305:SF15">
    <property type="entry name" value="PROTEIN RHSA-RELATED"/>
    <property type="match status" value="1"/>
</dbReference>
<evidence type="ECO:0000313" key="5">
    <source>
        <dbReference type="EMBL" id="TDT43941.1"/>
    </source>
</evidence>
<dbReference type="PRINTS" id="PR00394">
    <property type="entry name" value="RHSPROTEIN"/>
</dbReference>
<gene>
    <name evidence="5" type="ORF">DES49_0040</name>
</gene>
<reference evidence="5 6" key="1">
    <citation type="submission" date="2019-03" db="EMBL/GenBank/DDBJ databases">
        <title>Genomic Encyclopedia of Type Strains, Phase IV (KMG-IV): sequencing the most valuable type-strain genomes for metagenomic binning, comparative biology and taxonomic classification.</title>
        <authorList>
            <person name="Goeker M."/>
        </authorList>
    </citation>
    <scope>NUCLEOTIDE SEQUENCE [LARGE SCALE GENOMIC DNA]</scope>
    <source>
        <strain evidence="5 6">DSM 15505</strain>
    </source>
</reference>
<dbReference type="Pfam" id="PF25023">
    <property type="entry name" value="TEN_YD-shell"/>
    <property type="match status" value="3"/>
</dbReference>
<keyword evidence="6" id="KW-1185">Reference proteome</keyword>
<feature type="domain" description="Teneurin-like YD-shell" evidence="4">
    <location>
        <begin position="909"/>
        <end position="1118"/>
    </location>
</feature>
<feature type="domain" description="DUF6531" evidence="3">
    <location>
        <begin position="157"/>
        <end position="230"/>
    </location>
</feature>
<feature type="compositionally biased region" description="Polar residues" evidence="2">
    <location>
        <begin position="96"/>
        <end position="105"/>
    </location>
</feature>
<dbReference type="PANTHER" id="PTHR32305">
    <property type="match status" value="1"/>
</dbReference>
<feature type="domain" description="Teneurin-like YD-shell" evidence="4">
    <location>
        <begin position="725"/>
        <end position="821"/>
    </location>
</feature>
<evidence type="ECO:0000259" key="3">
    <source>
        <dbReference type="Pfam" id="PF20148"/>
    </source>
</evidence>
<dbReference type="NCBIfam" id="TIGR03696">
    <property type="entry name" value="Rhs_assc_core"/>
    <property type="match status" value="1"/>
</dbReference>
<feature type="region of interest" description="Disordered" evidence="2">
    <location>
        <begin position="95"/>
        <end position="162"/>
    </location>
</feature>
<dbReference type="InterPro" id="IPR045351">
    <property type="entry name" value="DUF6531"/>
</dbReference>
<dbReference type="OrthoDB" id="9816400at2"/>
<dbReference type="Pfam" id="PF05593">
    <property type="entry name" value="RHS_repeat"/>
    <property type="match status" value="1"/>
</dbReference>
<dbReference type="EMBL" id="SOAX01000001">
    <property type="protein sequence ID" value="TDT43941.1"/>
    <property type="molecule type" value="Genomic_DNA"/>
</dbReference>
<accession>A0A4R7JZH9</accession>
<dbReference type="InterPro" id="IPR022385">
    <property type="entry name" value="Rhs_assc_core"/>
</dbReference>
<evidence type="ECO:0000259" key="4">
    <source>
        <dbReference type="Pfam" id="PF25023"/>
    </source>
</evidence>
<dbReference type="RefSeq" id="WP_133734379.1">
    <property type="nucleotide sequence ID" value="NZ_SOAX01000001.1"/>
</dbReference>
<proteinExistence type="predicted"/>
<name>A0A4R7JZH9_9GAMM</name>
<sequence length="1301" mass="148818">MSQSKPIEIIADNGDAYVFGLSEVSGPGDVVTHESKQGWKKWLGDLFSFTFFDRVQEWEILLQQAGDTDPVQRPAGTFERVAPLINEGTIQVWRRCNSNSSTNQKKPAEGEPASQMRSQTAAGSGSGGAAADGSTAESQGATHEDPGPTTVEMQSKGDPVSPVTGEEILILDDFSVVAPMPFHWRRRYRSRQTDRDLGLGAGWSVDCLRLIWEDEEAIWVLDHEARPIRFPSLLKGGIAWQAAAGLRLERKQDDQMILTEPDGRVWIMALAGDQLWWPVSVQNSMGHQWQFGYDEGLRLARIEVSQQRSIEFVYGAENRIQQIQLRQGETKQVLASYRYDGVGNLIAATTDTGIERYGYNGHQIANRELPTGYHFLFHWDDDGPEARCVRTHGEDGDYDFQFNYQPEYYLTLVTNALGQTQAFHYDERDRIVGRQDPDGSVHQWAYDEQGRLIAHRLPDGRTTSYDYDNRGLLVRERLPDGREHRWHYNALGFCTAETMPDGSSIRRQFDALGRILWQQRADGSQWYYHYDAQGWPSETVSDTGEVRRTGFDNDGQLLADEQQGVLTRFAFDHRGRIEGRLDQDRVTEYDYDGANISAIHQYPEAALEQRRSRFYQYDSAGRLTGFTAATGEVHGFEYGRLAHPERYQRPDGKYVFYQYDQEQRLTQVIRPDGGQWGLEYDSKGQVIASRAPDGRYVRFSYDAAGDIVHREQEGDWVQHLKRDAGGRVLQQTSQGRNRDPVRKRFHYDAYGRRTHANVADSTLSWSYDTFGRVTHHQQGDHGVRYDYGSGQQLKGLTLPDGTAITYEYDRRGRWKTVSINAETAIERDFDPQGRERHREAANNKQSQVWDRYDCLVKRRWQASSGNDETKTTRTRRYHWDAESRLEGFSDSDEGECTFTRDPQGLLIGENDQRFSYDNGGNRLPDDHAELERDRLIQTADAQRRYDELGAETTVLGDSPEYRRFDAEGQLTQIKREGLQVQYGYDALNRRAWRKSAEGTTNYLWHGDVLLGEHRPDGIWQFYIRDPQTDAPLLTLINGTPYYYELDWRSMPIRLWSEEGNLVWKANADAWGNCDPETPNGPIHQPIRMPGQFEDELTGLYNNRFRDYDPTTGRYLTADPIGIKGGLNSYRYTKNPVDYVDPLGLKDKQVVTGANADRGEEAPLEDDIPDMAEVPIIGEGGRVTGSLPINTNMARFEPRDVPTPMQPHQSPKYFDVSKAMEYGLKRDFYDALFVVSDDKLDRLRNLREKQGYFEDDVVLRQKTLGSILKENPDAKVLRDYRFDGSVLGDDGGYIVVSKKSKY</sequence>
<dbReference type="InterPro" id="IPR031325">
    <property type="entry name" value="RHS_repeat"/>
</dbReference>
<feature type="domain" description="Teneurin-like YD-shell" evidence="4">
    <location>
        <begin position="397"/>
        <end position="536"/>
    </location>
</feature>
<dbReference type="InterPro" id="IPR050708">
    <property type="entry name" value="T6SS_VgrG/RHS"/>
</dbReference>